<dbReference type="InterPro" id="IPR039662">
    <property type="entry name" value="Cohesin_Scc3/SA"/>
</dbReference>
<feature type="compositionally biased region" description="Low complexity" evidence="1">
    <location>
        <begin position="1347"/>
        <end position="1373"/>
    </location>
</feature>
<accession>A0A4Q9MCV1</accession>
<feature type="region of interest" description="Disordered" evidence="1">
    <location>
        <begin position="1238"/>
        <end position="1449"/>
    </location>
</feature>
<evidence type="ECO:0000259" key="2">
    <source>
        <dbReference type="PROSITE" id="PS51425"/>
    </source>
</evidence>
<feature type="compositionally biased region" description="Acidic residues" evidence="1">
    <location>
        <begin position="1374"/>
        <end position="1390"/>
    </location>
</feature>
<evidence type="ECO:0000313" key="3">
    <source>
        <dbReference type="EMBL" id="TBU23541.1"/>
    </source>
</evidence>
<dbReference type="OrthoDB" id="498590at2759"/>
<reference evidence="3" key="1">
    <citation type="submission" date="2019-01" db="EMBL/GenBank/DDBJ databases">
        <title>Draft genome sequences of three monokaryotic isolates of the white-rot basidiomycete fungus Dichomitus squalens.</title>
        <authorList>
            <consortium name="DOE Joint Genome Institute"/>
            <person name="Lopez S.C."/>
            <person name="Andreopoulos B."/>
            <person name="Pangilinan J."/>
            <person name="Lipzen A."/>
            <person name="Riley R."/>
            <person name="Ahrendt S."/>
            <person name="Ng V."/>
            <person name="Barry K."/>
            <person name="Daum C."/>
            <person name="Grigoriev I.V."/>
            <person name="Hilden K.S."/>
            <person name="Makela M.R."/>
            <person name="de Vries R.P."/>
        </authorList>
    </citation>
    <scope>NUCLEOTIDE SEQUENCE [LARGE SCALE GENOMIC DNA]</scope>
    <source>
        <strain evidence="3">OM18370.1</strain>
    </source>
</reference>
<dbReference type="GO" id="GO:0000785">
    <property type="term" value="C:chromatin"/>
    <property type="evidence" value="ECO:0007669"/>
    <property type="project" value="TreeGrafter"/>
</dbReference>
<feature type="compositionally biased region" description="Basic residues" evidence="1">
    <location>
        <begin position="75"/>
        <end position="91"/>
    </location>
</feature>
<protein>
    <recommendedName>
        <fullName evidence="2">SCD domain-containing protein</fullName>
    </recommendedName>
</protein>
<dbReference type="InterPro" id="IPR020839">
    <property type="entry name" value="SCD"/>
</dbReference>
<feature type="compositionally biased region" description="Acidic residues" evidence="1">
    <location>
        <begin position="56"/>
        <end position="67"/>
    </location>
</feature>
<dbReference type="InterPro" id="IPR016024">
    <property type="entry name" value="ARM-type_fold"/>
</dbReference>
<gene>
    <name evidence="3" type="ORF">BD311DRAFT_703714</name>
</gene>
<organism evidence="3">
    <name type="scientific">Dichomitus squalens</name>
    <dbReference type="NCBI Taxonomy" id="114155"/>
    <lineage>
        <taxon>Eukaryota</taxon>
        <taxon>Fungi</taxon>
        <taxon>Dikarya</taxon>
        <taxon>Basidiomycota</taxon>
        <taxon>Agaricomycotina</taxon>
        <taxon>Agaricomycetes</taxon>
        <taxon>Polyporales</taxon>
        <taxon>Polyporaceae</taxon>
        <taxon>Dichomitus</taxon>
    </lineage>
</organism>
<sequence length="1449" mass="160337">MPDTPEPRRSQRERKQATQFVSVNSSLLSKRKRSDATDDEENDKPDALSELSDPAPTEDEADDEDGTPEPPAKTPAKRKTKAAPGPKKPRAPKGTTAKKTTVKVPRPPKPKKPTGRRGKQPAGADVEFDAEQVAKTSKISGDNPLFNAIMNPAAALQSTAEDFLESLSNTPGKSLAELINCVLRSCGCNDSVDEDRAVDYDGVVDALDDFTEILKKDDTPIYPLTSKLPIFKKFRKSLSEFLERLIISSAELGSLYTSDLMPTLQTWVIAMSSSQLRSFRHTATVIALEVETSLCDVAASVEKEAEVVSRQREGERKRKAAGNKGKAGNARDADLEKKAAEVRERRSKLAEFMKEFVDGVFVHRYRDLDPNIRAECVRAMGLWFNKYPAHFLDGAYLRYVGWVLSDAHTQVRLEAVRALALAYDQTAYIGAAALQHFTERFKPRLVEMAVGDVELGVRVAVVQVLQTIDGHGLLEDEQRQQLCLLVFDEEARVRRAVSGFVKGVWEETVEERLVGRKPLDADKSRAGVKALGMLLVNWGRALDKSAGDGDGDDESDLGEGTSKRVRAKEVASLVGHNPKGRTALVVEALWDEVEPVRDWETLLDVLLLDHSAAGEGRPTSRSKGKQTVSDEAVDEAYRLEEVEEAVLLEMLVATLRKTLVDAAAASAKKGDEDTTLSDVTRALIKALPRLFVKHQTDESRISDVLLIPQLMNLDMYLEMRMMTAYSSLWEDVTKQFLSHSSPVVLANAVATIRRLMEATSLSKTNSAKILELEDELSTSLRDAIAGRDEIEVASFTEDEVLSLGAICARLAALSGIRDMTAWMEEDEGGKQSSAWDIVSALAERGRLGYKEEEMMVDRALQLLTLHIMWKARSLPAAAELSPDEIQFRDKLKEERESLLEKLVEFAVGTQSNTVEGVRRAAFQGLLTLHILFCATETTASDGSRLPTAALPLSLDDEVQQRCADFVQSEIERYAEEISEEQPEEHGSSEEDDEEEEEPEPEEQPKGKKGRSKGKGGAKPTTPAPRATTRAQLEKEYVFMGVVTTFLRAIRAGVIHFRYAATILAHYGRLGPTFDLCTKVIVEILREEGMYKDNGEEVVAIICRALQESFILYLESMVHTADHAIALGKALSACLLIRGAQLAVVRRLDPKYVVDIHTTSLNWVGKRLAGYENIKNKKARNKCILFFRVLQPLLSSIDNQDSLKIKAHLDNIIAQSKLEISPTSKPWEPYRAYEKKLSSALMKEKGPGRRGRKRKDAKSAEFVTTDEEGGEASEVEGMMVNGDAEKPRRRNPSRRAAQNGGVSEGEPGITEDENDGAAPITTPKARPKPRPVRKRGSPAKRAREESPARTPSPAPARQSKSPSALSSARESAPPEAEELEEPEDLEEESQDPETPKASRKRARTDDEEQDEEMRDATTNGISHDDAAEEAEASQETQASELKIRRKRVRH</sequence>
<dbReference type="InterPro" id="IPR011989">
    <property type="entry name" value="ARM-like"/>
</dbReference>
<feature type="compositionally biased region" description="Basic residues" evidence="1">
    <location>
        <begin position="106"/>
        <end position="119"/>
    </location>
</feature>
<dbReference type="Gene3D" id="1.25.10.10">
    <property type="entry name" value="Leucine-rich Repeat Variant"/>
    <property type="match status" value="1"/>
</dbReference>
<feature type="compositionally biased region" description="Basic residues" evidence="1">
    <location>
        <begin position="1324"/>
        <end position="1339"/>
    </location>
</feature>
<dbReference type="GO" id="GO:0008278">
    <property type="term" value="C:cohesin complex"/>
    <property type="evidence" value="ECO:0007669"/>
    <property type="project" value="TreeGrafter"/>
</dbReference>
<dbReference type="GO" id="GO:0007062">
    <property type="term" value="P:sister chromatid cohesion"/>
    <property type="evidence" value="ECO:0007669"/>
    <property type="project" value="UniProtKB-ARBA"/>
</dbReference>
<feature type="compositionally biased region" description="Low complexity" evidence="1">
    <location>
        <begin position="92"/>
        <end position="104"/>
    </location>
</feature>
<feature type="region of interest" description="Disordered" evidence="1">
    <location>
        <begin position="975"/>
        <end position="1028"/>
    </location>
</feature>
<name>A0A4Q9MCV1_9APHY</name>
<proteinExistence type="predicted"/>
<feature type="region of interest" description="Disordered" evidence="1">
    <location>
        <begin position="308"/>
        <end position="337"/>
    </location>
</feature>
<dbReference type="PANTHER" id="PTHR11199:SF0">
    <property type="entry name" value="LD34181P-RELATED"/>
    <property type="match status" value="1"/>
</dbReference>
<dbReference type="Pfam" id="PF24571">
    <property type="entry name" value="HEAT_SCC3-SA"/>
    <property type="match status" value="1"/>
</dbReference>
<dbReference type="EMBL" id="ML143502">
    <property type="protein sequence ID" value="TBU23541.1"/>
    <property type="molecule type" value="Genomic_DNA"/>
</dbReference>
<dbReference type="Proteomes" id="UP000292957">
    <property type="component" value="Unassembled WGS sequence"/>
</dbReference>
<feature type="compositionally biased region" description="Acidic residues" evidence="1">
    <location>
        <begin position="989"/>
        <end position="1001"/>
    </location>
</feature>
<dbReference type="PANTHER" id="PTHR11199">
    <property type="entry name" value="STROMAL ANTIGEN"/>
    <property type="match status" value="1"/>
</dbReference>
<dbReference type="GO" id="GO:0003682">
    <property type="term" value="F:chromatin binding"/>
    <property type="evidence" value="ECO:0007669"/>
    <property type="project" value="TreeGrafter"/>
</dbReference>
<dbReference type="Pfam" id="PF08514">
    <property type="entry name" value="STAG"/>
    <property type="match status" value="1"/>
</dbReference>
<feature type="compositionally biased region" description="Acidic residues" evidence="1">
    <location>
        <begin position="1263"/>
        <end position="1273"/>
    </location>
</feature>
<feature type="compositionally biased region" description="Low complexity" evidence="1">
    <location>
        <begin position="1017"/>
        <end position="1028"/>
    </location>
</feature>
<dbReference type="PROSITE" id="PS51425">
    <property type="entry name" value="SCD"/>
    <property type="match status" value="1"/>
</dbReference>
<feature type="region of interest" description="Disordered" evidence="1">
    <location>
        <begin position="1"/>
        <end position="124"/>
    </location>
</feature>
<feature type="domain" description="SCD" evidence="2">
    <location>
        <begin position="361"/>
        <end position="448"/>
    </location>
</feature>
<dbReference type="GO" id="GO:0005634">
    <property type="term" value="C:nucleus"/>
    <property type="evidence" value="ECO:0007669"/>
    <property type="project" value="TreeGrafter"/>
</dbReference>
<dbReference type="Pfam" id="PF21581">
    <property type="entry name" value="SCD"/>
    <property type="match status" value="1"/>
</dbReference>
<feature type="compositionally biased region" description="Basic residues" evidence="1">
    <location>
        <begin position="1006"/>
        <end position="1015"/>
    </location>
</feature>
<dbReference type="InterPro" id="IPR056396">
    <property type="entry name" value="HEAT_SCC3-SA"/>
</dbReference>
<dbReference type="InterPro" id="IPR013721">
    <property type="entry name" value="STAG"/>
</dbReference>
<dbReference type="SUPFAM" id="SSF48371">
    <property type="entry name" value="ARM repeat"/>
    <property type="match status" value="1"/>
</dbReference>
<evidence type="ECO:0000256" key="1">
    <source>
        <dbReference type="SAM" id="MobiDB-lite"/>
    </source>
</evidence>
<feature type="compositionally biased region" description="Basic and acidic residues" evidence="1">
    <location>
        <begin position="1"/>
        <end position="16"/>
    </location>
</feature>
<feature type="compositionally biased region" description="Polar residues" evidence="1">
    <location>
        <begin position="17"/>
        <end position="28"/>
    </location>
</feature>